<dbReference type="Pfam" id="PF12672">
    <property type="entry name" value="DUF3793"/>
    <property type="match status" value="1"/>
</dbReference>
<keyword evidence="2" id="KW-1185">Reference proteome</keyword>
<dbReference type="Proteomes" id="UP000233425">
    <property type="component" value="Unassembled WGS sequence"/>
</dbReference>
<dbReference type="RefSeq" id="WP_101028596.1">
    <property type="nucleotide sequence ID" value="NZ_CABMMZ010000028.1"/>
</dbReference>
<dbReference type="EMBL" id="NNSR01000028">
    <property type="protein sequence ID" value="PKD32288.1"/>
    <property type="molecule type" value="Genomic_DNA"/>
</dbReference>
<organism evidence="1 2">
    <name type="scientific">Ruminococcus bromii</name>
    <dbReference type="NCBI Taxonomy" id="40518"/>
    <lineage>
        <taxon>Bacteria</taxon>
        <taxon>Bacillati</taxon>
        <taxon>Bacillota</taxon>
        <taxon>Clostridia</taxon>
        <taxon>Eubacteriales</taxon>
        <taxon>Oscillospiraceae</taxon>
        <taxon>Ruminococcus</taxon>
    </lineage>
</organism>
<reference evidence="1" key="1">
    <citation type="journal article" date="2018" name="Environ. Microbiol.">
        <title>Sporulation capability and amylosome conservation among diverse human colonic and rumen isolates of the keystone starch-degrader Ruminococcus bromii.</title>
        <authorList>
            <person name="Mukhopadhya I."/>
            <person name="Morais S."/>
            <person name="Laverde-Gomez J."/>
            <person name="Sheridan P.O."/>
            <person name="Walker A.W."/>
            <person name="Kelly W."/>
            <person name="Klieve A.V."/>
            <person name="Ouwerkerk D."/>
            <person name="Duncan S.H."/>
            <person name="Louis P."/>
            <person name="Koropatkin N."/>
            <person name="Cockburn D."/>
            <person name="Kibler R."/>
            <person name="Cooper P.J."/>
            <person name="Sandoval C."/>
            <person name="Crost E."/>
            <person name="Juge N."/>
            <person name="Bayer E.A."/>
            <person name="Flint H.J."/>
        </authorList>
    </citation>
    <scope>NUCLEOTIDE SEQUENCE [LARGE SCALE GENOMIC DNA]</scope>
    <source>
        <strain evidence="1">ATCC 27255</strain>
    </source>
</reference>
<proteinExistence type="predicted"/>
<sequence>MSEDLIIKHCSPTLAGIKTANLFNCPYSSRLECECDVRRLNKMFCKKGIKVLPLKFSNGKALIYIFRPSKLAVDLSDKYACKLLKSQGYHSHDAARCIRELRHRLKDSTEFPHEIGLFLGYPPEDVRGFILHKGNCCKCSGCWKVYGNEEKAVKEFAKFKKCSDIYYSKWLQGTPIQKLTVACN</sequence>
<evidence type="ECO:0000313" key="2">
    <source>
        <dbReference type="Proteomes" id="UP000233425"/>
    </source>
</evidence>
<protein>
    <recommendedName>
        <fullName evidence="3">DUF3793 family protein</fullName>
    </recommendedName>
</protein>
<dbReference type="AlphaFoldDB" id="A0A2N0UZB4"/>
<accession>A0A2N0UZB4</accession>
<evidence type="ECO:0008006" key="3">
    <source>
        <dbReference type="Google" id="ProtNLM"/>
    </source>
</evidence>
<comment type="caution">
    <text evidence="1">The sequence shown here is derived from an EMBL/GenBank/DDBJ whole genome shotgun (WGS) entry which is preliminary data.</text>
</comment>
<evidence type="ECO:0000313" key="1">
    <source>
        <dbReference type="EMBL" id="PKD32288.1"/>
    </source>
</evidence>
<gene>
    <name evidence="1" type="ORF">RBATCC27255_00497</name>
</gene>
<dbReference type="InterPro" id="IPR024523">
    <property type="entry name" value="DUF3793"/>
</dbReference>
<name>A0A2N0UZB4_9FIRM</name>